<name>A0A4P7W4I5_9BACT</name>
<dbReference type="KEGG" id="ddb:E7747_11260"/>
<dbReference type="EMBL" id="CP039396">
    <property type="protein sequence ID" value="QCD42812.1"/>
    <property type="molecule type" value="Genomic_DNA"/>
</dbReference>
<dbReference type="PROSITE" id="PS51918">
    <property type="entry name" value="RADICAL_SAM"/>
    <property type="match status" value="1"/>
</dbReference>
<evidence type="ECO:0000256" key="4">
    <source>
        <dbReference type="ARBA" id="ARBA00023004"/>
    </source>
</evidence>
<dbReference type="GO" id="GO:0051536">
    <property type="term" value="F:iron-sulfur cluster binding"/>
    <property type="evidence" value="ECO:0007669"/>
    <property type="project" value="UniProtKB-KW"/>
</dbReference>
<dbReference type="PANTHER" id="PTHR11228">
    <property type="entry name" value="RADICAL SAM DOMAIN PROTEIN"/>
    <property type="match status" value="1"/>
</dbReference>
<evidence type="ECO:0000256" key="5">
    <source>
        <dbReference type="ARBA" id="ARBA00023014"/>
    </source>
</evidence>
<proteinExistence type="predicted"/>
<dbReference type="Pfam" id="PF04055">
    <property type="entry name" value="Radical_SAM"/>
    <property type="match status" value="1"/>
</dbReference>
<dbReference type="GO" id="GO:0003824">
    <property type="term" value="F:catalytic activity"/>
    <property type="evidence" value="ECO:0007669"/>
    <property type="project" value="InterPro"/>
</dbReference>
<evidence type="ECO:0000313" key="8">
    <source>
        <dbReference type="Proteomes" id="UP000297149"/>
    </source>
</evidence>
<keyword evidence="4" id="KW-0408">Iron</keyword>
<dbReference type="InterPro" id="IPR058240">
    <property type="entry name" value="rSAM_sf"/>
</dbReference>
<dbReference type="SFLD" id="SFLDS00029">
    <property type="entry name" value="Radical_SAM"/>
    <property type="match status" value="1"/>
</dbReference>
<dbReference type="InterPro" id="IPR013785">
    <property type="entry name" value="Aldolase_TIM"/>
</dbReference>
<dbReference type="InterPro" id="IPR050377">
    <property type="entry name" value="Radical_SAM_PqqE_MftC-like"/>
</dbReference>
<evidence type="ECO:0000259" key="6">
    <source>
        <dbReference type="PROSITE" id="PS51918"/>
    </source>
</evidence>
<keyword evidence="5" id="KW-0411">Iron-sulfur</keyword>
<keyword evidence="2" id="KW-0949">S-adenosyl-L-methionine</keyword>
<dbReference type="InterPro" id="IPR007197">
    <property type="entry name" value="rSAM"/>
</dbReference>
<dbReference type="CDD" id="cd01335">
    <property type="entry name" value="Radical_SAM"/>
    <property type="match status" value="1"/>
</dbReference>
<reference evidence="8" key="1">
    <citation type="submission" date="2019-02" db="EMBL/GenBank/DDBJ databases">
        <title>Isolation and identification of novel species under the genus Muribaculum.</title>
        <authorList>
            <person name="Miyake S."/>
            <person name="Ding Y."/>
            <person name="Low A."/>
            <person name="Soh M."/>
            <person name="Seedorf H."/>
        </authorList>
    </citation>
    <scope>NUCLEOTIDE SEQUENCE [LARGE SCALE GENOMIC DNA]</scope>
    <source>
        <strain evidence="8">H5</strain>
    </source>
</reference>
<dbReference type="Proteomes" id="UP000297149">
    <property type="component" value="Chromosome"/>
</dbReference>
<evidence type="ECO:0000256" key="2">
    <source>
        <dbReference type="ARBA" id="ARBA00022691"/>
    </source>
</evidence>
<feature type="domain" description="Radical SAM core" evidence="6">
    <location>
        <begin position="1"/>
        <end position="199"/>
    </location>
</feature>
<keyword evidence="8" id="KW-1185">Reference proteome</keyword>
<dbReference type="GO" id="GO:0046872">
    <property type="term" value="F:metal ion binding"/>
    <property type="evidence" value="ECO:0007669"/>
    <property type="project" value="UniProtKB-KW"/>
</dbReference>
<gene>
    <name evidence="7" type="ORF">E7747_11260</name>
</gene>
<accession>A0A4P7W4I5</accession>
<evidence type="ECO:0000256" key="3">
    <source>
        <dbReference type="ARBA" id="ARBA00022723"/>
    </source>
</evidence>
<dbReference type="SFLD" id="SFLDG01067">
    <property type="entry name" value="SPASM/twitch_domain_containing"/>
    <property type="match status" value="1"/>
</dbReference>
<dbReference type="AlphaFoldDB" id="A0A4P7W4I5"/>
<dbReference type="Gene3D" id="3.20.20.70">
    <property type="entry name" value="Aldolase class I"/>
    <property type="match status" value="1"/>
</dbReference>
<protein>
    <submittedName>
        <fullName evidence="7">Radical SAM protein</fullName>
    </submittedName>
</protein>
<sequence>MLIQITNKCYEGCAHCMQCSHPKGEHMDMATFKNALRFARFLGVCSYIITGGEPTEHPQFYEFCEALNRFIKGSKEVGAFTITSNGTWFPERKDEMEKLAKLDHYVGMQVYTNPKWYKDAPFILEHKNEINAIPKVMVDTSDIQGMQDLGRAKTNEQAQAEVANNRYHMSCLNGHLLFKQTSPTRRLSGLDRQPGIMCKPCVDYKGNVHLSESHLCPSFGNVNDNYWLEIFNNLRNAKPCCQCALGKKFLTTDNIKIQVARNLLGFEEPSK</sequence>
<organism evidence="7 8">
    <name type="scientific">Duncaniella dubosii</name>
    <dbReference type="NCBI Taxonomy" id="2518971"/>
    <lineage>
        <taxon>Bacteria</taxon>
        <taxon>Pseudomonadati</taxon>
        <taxon>Bacteroidota</taxon>
        <taxon>Bacteroidia</taxon>
        <taxon>Bacteroidales</taxon>
        <taxon>Muribaculaceae</taxon>
        <taxon>Duncaniella</taxon>
    </lineage>
</organism>
<dbReference type="SUPFAM" id="SSF102114">
    <property type="entry name" value="Radical SAM enzymes"/>
    <property type="match status" value="1"/>
</dbReference>
<comment type="cofactor">
    <cofactor evidence="1">
        <name>[4Fe-4S] cluster</name>
        <dbReference type="ChEBI" id="CHEBI:49883"/>
    </cofactor>
</comment>
<evidence type="ECO:0000313" key="7">
    <source>
        <dbReference type="EMBL" id="QCD42812.1"/>
    </source>
</evidence>
<keyword evidence="3" id="KW-0479">Metal-binding</keyword>
<evidence type="ECO:0000256" key="1">
    <source>
        <dbReference type="ARBA" id="ARBA00001966"/>
    </source>
</evidence>
<dbReference type="PANTHER" id="PTHR11228:SF34">
    <property type="entry name" value="TUNGSTEN-CONTAINING ALDEHYDE FERREDOXIN OXIDOREDUCTASE COFACTOR MODIFYING PROTEIN"/>
    <property type="match status" value="1"/>
</dbReference>